<evidence type="ECO:0000313" key="10">
    <source>
        <dbReference type="Proteomes" id="UP000199137"/>
    </source>
</evidence>
<dbReference type="GO" id="GO:0008483">
    <property type="term" value="F:transaminase activity"/>
    <property type="evidence" value="ECO:0007669"/>
    <property type="project" value="UniProtKB-KW"/>
</dbReference>
<protein>
    <submittedName>
        <fullName evidence="9">Histidinol-phosphate aminotransferase</fullName>
    </submittedName>
</protein>
<comment type="similarity">
    <text evidence="6">Belongs to the class-II pyridoxal-phosphate-dependent aminotransferase family.</text>
</comment>
<keyword evidence="4 6" id="KW-0663">Pyridoxal phosphate</keyword>
<dbReference type="InterPro" id="IPR050106">
    <property type="entry name" value="HistidinolP_aminotransfase"/>
</dbReference>
<dbReference type="InterPro" id="IPR015421">
    <property type="entry name" value="PyrdxlP-dep_Trfase_major"/>
</dbReference>
<dbReference type="Pfam" id="PF00155">
    <property type="entry name" value="Aminotran_1_2"/>
    <property type="match status" value="1"/>
</dbReference>
<dbReference type="Proteomes" id="UP000199137">
    <property type="component" value="Unassembled WGS sequence"/>
</dbReference>
<keyword evidence="5" id="KW-0045">Antibiotic biosynthesis</keyword>
<dbReference type="GO" id="GO:0017000">
    <property type="term" value="P:antibiotic biosynthetic process"/>
    <property type="evidence" value="ECO:0007669"/>
    <property type="project" value="UniProtKB-KW"/>
</dbReference>
<name>A0A1I5XD05_9PSEU</name>
<dbReference type="GO" id="GO:0030170">
    <property type="term" value="F:pyridoxal phosphate binding"/>
    <property type="evidence" value="ECO:0007669"/>
    <property type="project" value="InterPro"/>
</dbReference>
<dbReference type="PANTHER" id="PTHR43643:SF3">
    <property type="entry name" value="HISTIDINOL-PHOSPHATE AMINOTRANSFERASE"/>
    <property type="match status" value="1"/>
</dbReference>
<dbReference type="STRING" id="112413.SAMN05421854_110162"/>
<dbReference type="Gene3D" id="3.90.1150.10">
    <property type="entry name" value="Aspartate Aminotransferase, domain 1"/>
    <property type="match status" value="1"/>
</dbReference>
<feature type="domain" description="Aminotransferase class I/classII large" evidence="8">
    <location>
        <begin position="21"/>
        <end position="341"/>
    </location>
</feature>
<dbReference type="InterPro" id="IPR015422">
    <property type="entry name" value="PyrdxlP-dep_Trfase_small"/>
</dbReference>
<evidence type="ECO:0000256" key="6">
    <source>
        <dbReference type="RuleBase" id="RU003693"/>
    </source>
</evidence>
<keyword evidence="3 9" id="KW-0808">Transferase</keyword>
<dbReference type="InterPro" id="IPR001917">
    <property type="entry name" value="Aminotrans_II_pyridoxalP_BS"/>
</dbReference>
<evidence type="ECO:0000256" key="5">
    <source>
        <dbReference type="ARBA" id="ARBA00023194"/>
    </source>
</evidence>
<organism evidence="9 10">
    <name type="scientific">Amycolatopsis rubida</name>
    <dbReference type="NCBI Taxonomy" id="112413"/>
    <lineage>
        <taxon>Bacteria</taxon>
        <taxon>Bacillati</taxon>
        <taxon>Actinomycetota</taxon>
        <taxon>Actinomycetes</taxon>
        <taxon>Pseudonocardiales</taxon>
        <taxon>Pseudonocardiaceae</taxon>
        <taxon>Amycolatopsis</taxon>
    </lineage>
</organism>
<dbReference type="PROSITE" id="PS00599">
    <property type="entry name" value="AA_TRANSFER_CLASS_2"/>
    <property type="match status" value="1"/>
</dbReference>
<dbReference type="EMBL" id="FOWC01000010">
    <property type="protein sequence ID" value="SFQ29848.1"/>
    <property type="molecule type" value="Genomic_DNA"/>
</dbReference>
<dbReference type="InterPro" id="IPR015424">
    <property type="entry name" value="PyrdxlP-dep_Trfase"/>
</dbReference>
<dbReference type="RefSeq" id="WP_093575703.1">
    <property type="nucleotide sequence ID" value="NZ_FOWC01000010.1"/>
</dbReference>
<feature type="region of interest" description="Disordered" evidence="7">
    <location>
        <begin position="1"/>
        <end position="30"/>
    </location>
</feature>
<dbReference type="OrthoDB" id="9803871at2"/>
<accession>A0A1I5XD05</accession>
<comment type="cofactor">
    <cofactor evidence="1 6">
        <name>pyridoxal 5'-phosphate</name>
        <dbReference type="ChEBI" id="CHEBI:597326"/>
    </cofactor>
</comment>
<reference evidence="10" key="1">
    <citation type="submission" date="2016-10" db="EMBL/GenBank/DDBJ databases">
        <authorList>
            <person name="Varghese N."/>
            <person name="Submissions S."/>
        </authorList>
    </citation>
    <scope>NUCLEOTIDE SEQUENCE [LARGE SCALE GENOMIC DNA]</scope>
    <source>
        <strain evidence="10">DSM 44637</strain>
    </source>
</reference>
<evidence type="ECO:0000256" key="4">
    <source>
        <dbReference type="ARBA" id="ARBA00022898"/>
    </source>
</evidence>
<proteinExistence type="inferred from homology"/>
<dbReference type="CDD" id="cd00609">
    <property type="entry name" value="AAT_like"/>
    <property type="match status" value="1"/>
</dbReference>
<keyword evidence="2 9" id="KW-0032">Aminotransferase</keyword>
<evidence type="ECO:0000256" key="2">
    <source>
        <dbReference type="ARBA" id="ARBA00022576"/>
    </source>
</evidence>
<dbReference type="AlphaFoldDB" id="A0A1I5XD05"/>
<dbReference type="SUPFAM" id="SSF53383">
    <property type="entry name" value="PLP-dependent transferases"/>
    <property type="match status" value="1"/>
</dbReference>
<evidence type="ECO:0000313" key="9">
    <source>
        <dbReference type="EMBL" id="SFQ29848.1"/>
    </source>
</evidence>
<sequence length="358" mass="37642">MTAGGVRAAPEHAPGRTTAGMVRMSGNESPSGPLPAALRVMMDAVRHVHRYPDTASADLVHALAEHLRVPPETVTVGPGSSALLQRLLAAVCTRADDELLVPDPAFQAYTLFAAHADAPVRTVALSPDWAVDLDAVAAAIGPSTRVVVISNPHNPTGTLLGRQELRRFLAAAPEDVLVVLDEAYVEYATEGAADGVALAKEHWAAGHDNVAVTRTFSKAYGLAGLRVGYGIAPPMLAMALAASALPFEVSGVGQAAALASLLSHERMRARCDLTAAERARVLDALREQGFVPPPSHANHVWLPVGEDADRFERHCRDFGIAVLAYPGLGVRITLGSRADNDLMLAAARAWASGGERNP</sequence>
<dbReference type="PANTHER" id="PTHR43643">
    <property type="entry name" value="HISTIDINOL-PHOSPHATE AMINOTRANSFERASE 2"/>
    <property type="match status" value="1"/>
</dbReference>
<evidence type="ECO:0000256" key="1">
    <source>
        <dbReference type="ARBA" id="ARBA00001933"/>
    </source>
</evidence>
<evidence type="ECO:0000259" key="8">
    <source>
        <dbReference type="Pfam" id="PF00155"/>
    </source>
</evidence>
<dbReference type="InterPro" id="IPR004839">
    <property type="entry name" value="Aminotransferase_I/II_large"/>
</dbReference>
<dbReference type="Gene3D" id="3.40.640.10">
    <property type="entry name" value="Type I PLP-dependent aspartate aminotransferase-like (Major domain)"/>
    <property type="match status" value="1"/>
</dbReference>
<evidence type="ECO:0000256" key="3">
    <source>
        <dbReference type="ARBA" id="ARBA00022679"/>
    </source>
</evidence>
<evidence type="ECO:0000256" key="7">
    <source>
        <dbReference type="SAM" id="MobiDB-lite"/>
    </source>
</evidence>
<gene>
    <name evidence="9" type="ORF">SAMN05421854_110162</name>
</gene>